<feature type="transmembrane region" description="Helical" evidence="6">
    <location>
        <begin position="81"/>
        <end position="99"/>
    </location>
</feature>
<dbReference type="AlphaFoldDB" id="A0A6A6ZPS4"/>
<evidence type="ECO:0000256" key="2">
    <source>
        <dbReference type="ARBA" id="ARBA00022692"/>
    </source>
</evidence>
<protein>
    <submittedName>
        <fullName evidence="7">Uncharacterized protein</fullName>
    </submittedName>
</protein>
<dbReference type="InterPro" id="IPR004695">
    <property type="entry name" value="SLAC1/Mae1/Ssu1/TehA"/>
</dbReference>
<dbReference type="PANTHER" id="PTHR31162">
    <property type="entry name" value="MALIC ACID TRANSPORT PROTEIN-RELATED"/>
    <property type="match status" value="1"/>
</dbReference>
<evidence type="ECO:0000313" key="8">
    <source>
        <dbReference type="Proteomes" id="UP000799424"/>
    </source>
</evidence>
<reference evidence="7" key="1">
    <citation type="journal article" date="2020" name="Stud. Mycol.">
        <title>101 Dothideomycetes genomes: a test case for predicting lifestyles and emergence of pathogens.</title>
        <authorList>
            <person name="Haridas S."/>
            <person name="Albert R."/>
            <person name="Binder M."/>
            <person name="Bloem J."/>
            <person name="Labutti K."/>
            <person name="Salamov A."/>
            <person name="Andreopoulos B."/>
            <person name="Baker S."/>
            <person name="Barry K."/>
            <person name="Bills G."/>
            <person name="Bluhm B."/>
            <person name="Cannon C."/>
            <person name="Castanera R."/>
            <person name="Culley D."/>
            <person name="Daum C."/>
            <person name="Ezra D."/>
            <person name="Gonzalez J."/>
            <person name="Henrissat B."/>
            <person name="Kuo A."/>
            <person name="Liang C."/>
            <person name="Lipzen A."/>
            <person name="Lutzoni F."/>
            <person name="Magnuson J."/>
            <person name="Mondo S."/>
            <person name="Nolan M."/>
            <person name="Ohm R."/>
            <person name="Pangilinan J."/>
            <person name="Park H.-J."/>
            <person name="Ramirez L."/>
            <person name="Alfaro M."/>
            <person name="Sun H."/>
            <person name="Tritt A."/>
            <person name="Yoshinaga Y."/>
            <person name="Zwiers L.-H."/>
            <person name="Turgeon B."/>
            <person name="Goodwin S."/>
            <person name="Spatafora J."/>
            <person name="Crous P."/>
            <person name="Grigoriev I."/>
        </authorList>
    </citation>
    <scope>NUCLEOTIDE SEQUENCE</scope>
    <source>
        <strain evidence="7">CBS 113818</strain>
    </source>
</reference>
<accession>A0A6A6ZPS4</accession>
<keyword evidence="4 6" id="KW-0472">Membrane</keyword>
<organism evidence="7 8">
    <name type="scientific">Ophiobolus disseminans</name>
    <dbReference type="NCBI Taxonomy" id="1469910"/>
    <lineage>
        <taxon>Eukaryota</taxon>
        <taxon>Fungi</taxon>
        <taxon>Dikarya</taxon>
        <taxon>Ascomycota</taxon>
        <taxon>Pezizomycotina</taxon>
        <taxon>Dothideomycetes</taxon>
        <taxon>Pleosporomycetidae</taxon>
        <taxon>Pleosporales</taxon>
        <taxon>Pleosporineae</taxon>
        <taxon>Phaeosphaeriaceae</taxon>
        <taxon>Ophiobolus</taxon>
    </lineage>
</organism>
<evidence type="ECO:0000256" key="5">
    <source>
        <dbReference type="SAM" id="MobiDB-lite"/>
    </source>
</evidence>
<dbReference type="Pfam" id="PF03595">
    <property type="entry name" value="SLAC1"/>
    <property type="match status" value="1"/>
</dbReference>
<dbReference type="Gene3D" id="1.50.10.150">
    <property type="entry name" value="Voltage-dependent anion channel"/>
    <property type="match status" value="1"/>
</dbReference>
<keyword evidence="8" id="KW-1185">Reference proteome</keyword>
<dbReference type="GO" id="GO:0016020">
    <property type="term" value="C:membrane"/>
    <property type="evidence" value="ECO:0007669"/>
    <property type="project" value="UniProtKB-SubCell"/>
</dbReference>
<keyword evidence="2 6" id="KW-0812">Transmembrane</keyword>
<dbReference type="PANTHER" id="PTHR31162:SF0">
    <property type="entry name" value="MALIC ACID TRANSPORT PROTEIN"/>
    <property type="match status" value="1"/>
</dbReference>
<evidence type="ECO:0000256" key="1">
    <source>
        <dbReference type="ARBA" id="ARBA00004141"/>
    </source>
</evidence>
<dbReference type="InterPro" id="IPR030185">
    <property type="entry name" value="Mae1"/>
</dbReference>
<feature type="region of interest" description="Disordered" evidence="5">
    <location>
        <begin position="253"/>
        <end position="277"/>
    </location>
</feature>
<evidence type="ECO:0000256" key="4">
    <source>
        <dbReference type="ARBA" id="ARBA00023136"/>
    </source>
</evidence>
<evidence type="ECO:0000256" key="3">
    <source>
        <dbReference type="ARBA" id="ARBA00022989"/>
    </source>
</evidence>
<dbReference type="GO" id="GO:0015140">
    <property type="term" value="F:malate transmembrane transporter activity"/>
    <property type="evidence" value="ECO:0007669"/>
    <property type="project" value="InterPro"/>
</dbReference>
<feature type="transmembrane region" description="Helical" evidence="6">
    <location>
        <begin position="44"/>
        <end position="69"/>
    </location>
</feature>
<dbReference type="Proteomes" id="UP000799424">
    <property type="component" value="Unassembled WGS sequence"/>
</dbReference>
<gene>
    <name evidence="7" type="ORF">CC86DRAFT_385043</name>
</gene>
<name>A0A6A6ZPS4_9PLEO</name>
<evidence type="ECO:0000256" key="6">
    <source>
        <dbReference type="SAM" id="Phobius"/>
    </source>
</evidence>
<proteinExistence type="predicted"/>
<dbReference type="OrthoDB" id="2901184at2759"/>
<comment type="subcellular location">
    <subcellularLocation>
        <location evidence="1">Membrane</location>
        <topology evidence="1">Multi-pass membrane protein</topology>
    </subcellularLocation>
</comment>
<sequence length="312" mass="34473">MYVAVGPAAYTANTLVALGMQAPKHIPEKFLGITSVPVGDLFKAFGVVAVIFCWLVAFWFCALATVSVLVSAKESHFTLNYWAFILPNVGLVVALVQISKAFDSHIMKGVCSGATIILVILWIFVAVVNVRGVLEKQVLWPGMDEDMGDVKGHEHDLSKEEDIRMIESKKGMCEYTLRCRLMHHSVPHSPSHKLLVAETIKSSSIASLKHSSHDQHQCAHPTTHSPKIPYPDSLHATGITAFRSAAAARAAHEAASATGTRFHQKLTKEHEKKERGRKQIALWVANVIERHDRIARRGATFDRDSMPWDATI</sequence>
<evidence type="ECO:0000313" key="7">
    <source>
        <dbReference type="EMBL" id="KAF2822848.1"/>
    </source>
</evidence>
<feature type="transmembrane region" description="Helical" evidence="6">
    <location>
        <begin position="105"/>
        <end position="128"/>
    </location>
</feature>
<dbReference type="InterPro" id="IPR038665">
    <property type="entry name" value="Voltage-dep_anion_channel_sf"/>
</dbReference>
<dbReference type="EMBL" id="MU006233">
    <property type="protein sequence ID" value="KAF2822848.1"/>
    <property type="molecule type" value="Genomic_DNA"/>
</dbReference>
<keyword evidence="3 6" id="KW-1133">Transmembrane helix</keyword>